<dbReference type="InterPro" id="IPR036286">
    <property type="entry name" value="LexA/Signal_pep-like_sf"/>
</dbReference>
<reference evidence="3" key="1">
    <citation type="journal article" date="2019" name="Int. J. Syst. Evol. Microbiol.">
        <title>The Global Catalogue of Microorganisms (GCM) 10K type strain sequencing project: providing services to taxonomists for standard genome sequencing and annotation.</title>
        <authorList>
            <consortium name="The Broad Institute Genomics Platform"/>
            <consortium name="The Broad Institute Genome Sequencing Center for Infectious Disease"/>
            <person name="Wu L."/>
            <person name="Ma J."/>
        </authorList>
    </citation>
    <scope>NUCLEOTIDE SEQUENCE [LARGE SCALE GENOMIC DNA]</scope>
    <source>
        <strain evidence="3">CGMCC 4.1434</strain>
    </source>
</reference>
<dbReference type="InterPro" id="IPR039418">
    <property type="entry name" value="LexA-like"/>
</dbReference>
<dbReference type="PANTHER" id="PTHR33516">
    <property type="entry name" value="LEXA REPRESSOR"/>
    <property type="match status" value="1"/>
</dbReference>
<organism evidence="2 3">
    <name type="scientific">Sporosarcina soli</name>
    <dbReference type="NCBI Taxonomy" id="334736"/>
    <lineage>
        <taxon>Bacteria</taxon>
        <taxon>Bacillati</taxon>
        <taxon>Bacillota</taxon>
        <taxon>Bacilli</taxon>
        <taxon>Bacillales</taxon>
        <taxon>Caryophanaceae</taxon>
        <taxon>Sporosarcina</taxon>
    </lineage>
</organism>
<dbReference type="SUPFAM" id="SSF47413">
    <property type="entry name" value="lambda repressor-like DNA-binding domains"/>
    <property type="match status" value="1"/>
</dbReference>
<dbReference type="Proteomes" id="UP001596109">
    <property type="component" value="Unassembled WGS sequence"/>
</dbReference>
<sequence>MEEDITLSYQRKVLSDNIQRFLDKRGITQTDMARDIGIAETTVSSWMLGKRYPGLKSQQRLADYFNVKRSDLTEERSSNQVDVSPQTVKIPILGIIACDDPILAEENIIGYRYESPVDLPSGSLCYLEAKGDSMIPKIPDGSQVLIREQSVVESGEIAAVLVNGDKEATLKKVTRQGDTVLLLPLNSDHDPIIIKEDYPARIIGKAIEVKYKL</sequence>
<dbReference type="InterPro" id="IPR050077">
    <property type="entry name" value="LexA_repressor"/>
</dbReference>
<evidence type="ECO:0000313" key="3">
    <source>
        <dbReference type="Proteomes" id="UP001596109"/>
    </source>
</evidence>
<dbReference type="InterPro" id="IPR001387">
    <property type="entry name" value="Cro/C1-type_HTH"/>
</dbReference>
<comment type="caution">
    <text evidence="2">The sequence shown here is derived from an EMBL/GenBank/DDBJ whole genome shotgun (WGS) entry which is preliminary data.</text>
</comment>
<dbReference type="Gene3D" id="1.10.260.40">
    <property type="entry name" value="lambda repressor-like DNA-binding domains"/>
    <property type="match status" value="1"/>
</dbReference>
<dbReference type="Pfam" id="PF00717">
    <property type="entry name" value="Peptidase_S24"/>
    <property type="match status" value="1"/>
</dbReference>
<dbReference type="Pfam" id="PF01381">
    <property type="entry name" value="HTH_3"/>
    <property type="match status" value="1"/>
</dbReference>
<proteinExistence type="predicted"/>
<accession>A0ABW0TSF4</accession>
<dbReference type="CDD" id="cd00093">
    <property type="entry name" value="HTH_XRE"/>
    <property type="match status" value="1"/>
</dbReference>
<evidence type="ECO:0000259" key="1">
    <source>
        <dbReference type="PROSITE" id="PS50943"/>
    </source>
</evidence>
<gene>
    <name evidence="2" type="ORF">ACFPRA_24810</name>
</gene>
<dbReference type="PROSITE" id="PS50943">
    <property type="entry name" value="HTH_CROC1"/>
    <property type="match status" value="1"/>
</dbReference>
<name>A0ABW0TSF4_9BACL</name>
<dbReference type="EMBL" id="JBHSNO010000023">
    <property type="protein sequence ID" value="MFC5592102.1"/>
    <property type="molecule type" value="Genomic_DNA"/>
</dbReference>
<dbReference type="SMART" id="SM00530">
    <property type="entry name" value="HTH_XRE"/>
    <property type="match status" value="1"/>
</dbReference>
<evidence type="ECO:0000313" key="2">
    <source>
        <dbReference type="EMBL" id="MFC5592102.1"/>
    </source>
</evidence>
<keyword evidence="3" id="KW-1185">Reference proteome</keyword>
<dbReference type="InterPro" id="IPR015927">
    <property type="entry name" value="Peptidase_S24_S26A/B/C"/>
</dbReference>
<dbReference type="Gene3D" id="2.10.109.10">
    <property type="entry name" value="Umud Fragment, subunit A"/>
    <property type="match status" value="1"/>
</dbReference>
<dbReference type="RefSeq" id="WP_381440794.1">
    <property type="nucleotide sequence ID" value="NZ_JBHSNO010000023.1"/>
</dbReference>
<dbReference type="PANTHER" id="PTHR33516:SF2">
    <property type="entry name" value="LEXA REPRESSOR-RELATED"/>
    <property type="match status" value="1"/>
</dbReference>
<dbReference type="CDD" id="cd06529">
    <property type="entry name" value="S24_LexA-like"/>
    <property type="match status" value="1"/>
</dbReference>
<protein>
    <submittedName>
        <fullName evidence="2">LexA family protein</fullName>
    </submittedName>
</protein>
<dbReference type="SUPFAM" id="SSF51306">
    <property type="entry name" value="LexA/Signal peptidase"/>
    <property type="match status" value="1"/>
</dbReference>
<feature type="domain" description="HTH cro/C1-type" evidence="1">
    <location>
        <begin position="18"/>
        <end position="72"/>
    </location>
</feature>
<dbReference type="InterPro" id="IPR010982">
    <property type="entry name" value="Lambda_DNA-bd_dom_sf"/>
</dbReference>